<reference evidence="4 5" key="1">
    <citation type="submission" date="2019-01" db="EMBL/GenBank/DDBJ databases">
        <authorList>
            <person name="Brito A."/>
        </authorList>
    </citation>
    <scope>NUCLEOTIDE SEQUENCE [LARGE SCALE GENOMIC DNA]</scope>
    <source>
        <strain evidence="4">1</strain>
    </source>
</reference>
<evidence type="ECO:0000259" key="1">
    <source>
        <dbReference type="Pfam" id="PF18885"/>
    </source>
</evidence>
<gene>
    <name evidence="4" type="ORF">H1P_2380008</name>
</gene>
<organism evidence="4 5">
    <name type="scientific">Hyella patelloides LEGE 07179</name>
    <dbReference type="NCBI Taxonomy" id="945734"/>
    <lineage>
        <taxon>Bacteria</taxon>
        <taxon>Bacillati</taxon>
        <taxon>Cyanobacteriota</taxon>
        <taxon>Cyanophyceae</taxon>
        <taxon>Pleurocapsales</taxon>
        <taxon>Hyellaceae</taxon>
        <taxon>Hyella</taxon>
    </lineage>
</organism>
<dbReference type="CDD" id="cd03398">
    <property type="entry name" value="PAP2_haloperoxidase"/>
    <property type="match status" value="1"/>
</dbReference>
<dbReference type="Pfam" id="PF22778">
    <property type="entry name" value="VCPO_2nd"/>
    <property type="match status" value="1"/>
</dbReference>
<dbReference type="Pfam" id="PF21167">
    <property type="entry name" value="DUF6851"/>
    <property type="match status" value="1"/>
</dbReference>
<protein>
    <submittedName>
        <fullName evidence="4">Uncharacterized protein</fullName>
    </submittedName>
</protein>
<evidence type="ECO:0000259" key="3">
    <source>
        <dbReference type="Pfam" id="PF22778"/>
    </source>
</evidence>
<dbReference type="InterPro" id="IPR043708">
    <property type="entry name" value="DUF5648"/>
</dbReference>
<dbReference type="SUPFAM" id="SSF48317">
    <property type="entry name" value="Acid phosphatase/Vanadium-dependent haloperoxidase"/>
    <property type="match status" value="1"/>
</dbReference>
<dbReference type="InterPro" id="IPR016119">
    <property type="entry name" value="Br/Cl_peroxidase_C"/>
</dbReference>
<dbReference type="EMBL" id="CAACVJ010000155">
    <property type="protein sequence ID" value="VEP14085.1"/>
    <property type="molecule type" value="Genomic_DNA"/>
</dbReference>
<dbReference type="InterPro" id="IPR049283">
    <property type="entry name" value="DUF6851"/>
</dbReference>
<sequence length="672" mass="74274">MSRLILNTKNQLVTVEDSSPTISVLWDRAVQQAVINTAVGPTIASRASSMVHTAMYDAWASYDSLAVPTQLDNDLQRPEAEITDANKQEAMSYAAYRVLVDLFPSETAIFEELMAQLGYDPSKTTTDATVAAGIGNLAARALLTFRHQDNSNQLGNHPEGTFGVAYSDISDYQSTNTLENILDLALWTPEYVPIDDTTGNIQQFLTPHWGEVKPFATESVQQYRPEPTEPFLLIPGEVNLAAQTITLADESVVNIDRDLIGTVINPRFIAQATELITVSANLIDEQKIIAEFWEDGAGTSFPPGTWMSFGQFVSARDEHSLDDDVQLFFTLGNAVFDAGIATWYAKTYYDYARPVRVIRELGELGLIGEFDEELGGYAIEAWQPNRGTQTILAADFLTYQNPNGDASPPFAEYTSGHSAFSAAGASVLKQFTGSDDFGASVTLDVGESLFEPELTPTESVTLEWDTFTEAADEAGLSRIYGGIHFKDGDVNGRVLGAEVGNTVFAEAQRYINGEIEDTPELNNPIYRLQNNVNPGAYIFVGETEKTDINSNYPEDFTEEGMAFQVGAEAHQDLIAMYRFQNVENPECYIIVGEAERDNIHRDAKLADAFREEDLAFYVYEGGSTNGSDIYRFRSTTMMGNYLYVTEVERDYILNNYRDDSINEGVAFSAQIN</sequence>
<dbReference type="Proteomes" id="UP000320055">
    <property type="component" value="Unassembled WGS sequence"/>
</dbReference>
<proteinExistence type="predicted"/>
<evidence type="ECO:0000313" key="5">
    <source>
        <dbReference type="Proteomes" id="UP000320055"/>
    </source>
</evidence>
<evidence type="ECO:0000313" key="4">
    <source>
        <dbReference type="EMBL" id="VEP14085.1"/>
    </source>
</evidence>
<evidence type="ECO:0000259" key="2">
    <source>
        <dbReference type="Pfam" id="PF21167"/>
    </source>
</evidence>
<dbReference type="InterPro" id="IPR052559">
    <property type="entry name" value="V-haloperoxidase"/>
</dbReference>
<feature type="domain" description="Vanadium-dependent haloperoxidase NapH1-like second helical-bundle" evidence="3">
    <location>
        <begin position="326"/>
        <end position="517"/>
    </location>
</feature>
<dbReference type="OrthoDB" id="518237at2"/>
<dbReference type="GO" id="GO:0004601">
    <property type="term" value="F:peroxidase activity"/>
    <property type="evidence" value="ECO:0007669"/>
    <property type="project" value="InterPro"/>
</dbReference>
<dbReference type="Gene3D" id="1.10.606.10">
    <property type="entry name" value="Vanadium-containing Chloroperoxidase, domain 2"/>
    <property type="match status" value="1"/>
</dbReference>
<dbReference type="InterPro" id="IPR055161">
    <property type="entry name" value="NapH1-like_2nd"/>
</dbReference>
<dbReference type="AlphaFoldDB" id="A0A563VRP4"/>
<dbReference type="Gene3D" id="1.20.144.10">
    <property type="entry name" value="Phosphatidic acid phosphatase type 2/haloperoxidase"/>
    <property type="match status" value="1"/>
</dbReference>
<accession>A0A563VRP4</accession>
<dbReference type="PANTHER" id="PTHR34599">
    <property type="entry name" value="PEROXIDASE-RELATED"/>
    <property type="match status" value="1"/>
</dbReference>
<feature type="domain" description="DUF5648" evidence="1">
    <location>
        <begin position="543"/>
        <end position="667"/>
    </location>
</feature>
<dbReference type="RefSeq" id="WP_144872361.1">
    <property type="nucleotide sequence ID" value="NZ_LR213982.1"/>
</dbReference>
<dbReference type="InterPro" id="IPR036938">
    <property type="entry name" value="PAP2/HPO_sf"/>
</dbReference>
<keyword evidence="5" id="KW-1185">Reference proteome</keyword>
<feature type="domain" description="DUF6851" evidence="2">
    <location>
        <begin position="50"/>
        <end position="189"/>
    </location>
</feature>
<dbReference type="Pfam" id="PF18885">
    <property type="entry name" value="DUF5648"/>
    <property type="match status" value="1"/>
</dbReference>
<name>A0A563VRP4_9CYAN</name>
<dbReference type="PANTHER" id="PTHR34599:SF2">
    <property type="entry name" value="TRAF-TYPE DOMAIN-CONTAINING PROTEIN"/>
    <property type="match status" value="1"/>
</dbReference>